<name>A0ABU9DB87_9PROT</name>
<reference evidence="2 3" key="1">
    <citation type="submission" date="2024-04" db="EMBL/GenBank/DDBJ databases">
        <authorList>
            <person name="Abashina T."/>
            <person name="Shaikin A."/>
        </authorList>
    </citation>
    <scope>NUCLEOTIDE SEQUENCE [LARGE SCALE GENOMIC DNA]</scope>
    <source>
        <strain evidence="2 3">AAFK</strain>
    </source>
</reference>
<dbReference type="InterPro" id="IPR053158">
    <property type="entry name" value="CapK_Type1_Caps_Biosynth"/>
</dbReference>
<sequence length="472" mass="54115">MPIEDVLYPFLGAYQASPQWFKSSVGRLYSWVPKGVRYGAQYHRFSSELARRDAGHIQLLTRRKLEGSLRWAINTVPAYQQYRKLLGKDMSPEDMLRELPLLSKEEIKADLESFASRQCQPAHRLVTFTGGSTSTPMKFYLEKNVTRPREYAFMDDFHARVGLDPQDIILALRGRSVPTAVRAQGPFWAYEPIKRHLMFSPDHMDEARMPGYIEAMRRWKPTIIQAYPSLIQPLANWLREHPAPDVTSRIRGILLYSESALDVQLDFLREVFGCPVLRHYGHSERVLMAASMPDDDRYFFWPQYGKFELVDKVGKPITEPGVLGEVVGTSYDNHAMAFLRYRTGDFAVLSDKPHPDLPLYPACERLEGRMQEFMVCKDKRLVSVTSMGAAHSAYFSMVDAAQFEQFRPGHLVLNLLTSRPLPDGAVDGLLQAMDKKLKGMCDVEVRVVDHLDRTPRGKLQMLVQHLDIRAYM</sequence>
<dbReference type="InterPro" id="IPR000873">
    <property type="entry name" value="AMP-dep_synth/lig_dom"/>
</dbReference>
<accession>A0ABU9DB87</accession>
<dbReference type="PANTHER" id="PTHR36932">
    <property type="entry name" value="CAPSULAR POLYSACCHARIDE BIOSYNTHESIS PROTEIN"/>
    <property type="match status" value="1"/>
</dbReference>
<gene>
    <name evidence="2" type="ORF">WOB96_12945</name>
</gene>
<evidence type="ECO:0000259" key="1">
    <source>
        <dbReference type="Pfam" id="PF00501"/>
    </source>
</evidence>
<dbReference type="Gene3D" id="3.40.50.12780">
    <property type="entry name" value="N-terminal domain of ligase-like"/>
    <property type="match status" value="1"/>
</dbReference>
<dbReference type="InterPro" id="IPR042099">
    <property type="entry name" value="ANL_N_sf"/>
</dbReference>
<dbReference type="RefSeq" id="WP_341371714.1">
    <property type="nucleotide sequence ID" value="NZ_JBBPCO010000014.1"/>
</dbReference>
<dbReference type="PANTHER" id="PTHR36932:SF1">
    <property type="entry name" value="CAPSULAR POLYSACCHARIDE BIOSYNTHESIS PROTEIN"/>
    <property type="match status" value="1"/>
</dbReference>
<feature type="domain" description="AMP-dependent synthetase/ligase" evidence="1">
    <location>
        <begin position="196"/>
        <end position="316"/>
    </location>
</feature>
<keyword evidence="3" id="KW-1185">Reference proteome</keyword>
<dbReference type="Pfam" id="PF00501">
    <property type="entry name" value="AMP-binding"/>
    <property type="match status" value="1"/>
</dbReference>
<dbReference type="EMBL" id="JBBPCO010000014">
    <property type="protein sequence ID" value="MEK8090659.1"/>
    <property type="molecule type" value="Genomic_DNA"/>
</dbReference>
<protein>
    <submittedName>
        <fullName evidence="2">AMP-binding protein</fullName>
    </submittedName>
</protein>
<evidence type="ECO:0000313" key="3">
    <source>
        <dbReference type="Proteomes" id="UP001446205"/>
    </source>
</evidence>
<dbReference type="SUPFAM" id="SSF56801">
    <property type="entry name" value="Acetyl-CoA synthetase-like"/>
    <property type="match status" value="1"/>
</dbReference>
<evidence type="ECO:0000313" key="2">
    <source>
        <dbReference type="EMBL" id="MEK8090659.1"/>
    </source>
</evidence>
<dbReference type="Proteomes" id="UP001446205">
    <property type="component" value="Unassembled WGS sequence"/>
</dbReference>
<organism evidence="2 3">
    <name type="scientific">Thermithiobacillus plumbiphilus</name>
    <dbReference type="NCBI Taxonomy" id="1729899"/>
    <lineage>
        <taxon>Bacteria</taxon>
        <taxon>Pseudomonadati</taxon>
        <taxon>Pseudomonadota</taxon>
        <taxon>Acidithiobacillia</taxon>
        <taxon>Acidithiobacillales</taxon>
        <taxon>Thermithiobacillaceae</taxon>
        <taxon>Thermithiobacillus</taxon>
    </lineage>
</organism>
<proteinExistence type="predicted"/>
<comment type="caution">
    <text evidence="2">The sequence shown here is derived from an EMBL/GenBank/DDBJ whole genome shotgun (WGS) entry which is preliminary data.</text>
</comment>